<organism evidence="15 16">
    <name type="scientific">Anopheles melas</name>
    <dbReference type="NCBI Taxonomy" id="34690"/>
    <lineage>
        <taxon>Eukaryota</taxon>
        <taxon>Metazoa</taxon>
        <taxon>Ecdysozoa</taxon>
        <taxon>Arthropoda</taxon>
        <taxon>Hexapoda</taxon>
        <taxon>Insecta</taxon>
        <taxon>Pterygota</taxon>
        <taxon>Neoptera</taxon>
        <taxon>Endopterygota</taxon>
        <taxon>Diptera</taxon>
        <taxon>Nematocera</taxon>
        <taxon>Culicoidea</taxon>
        <taxon>Culicidae</taxon>
        <taxon>Anophelinae</taxon>
        <taxon>Anopheles</taxon>
    </lineage>
</organism>
<dbReference type="EC" id="2.7.12.1" evidence="4"/>
<evidence type="ECO:0000256" key="2">
    <source>
        <dbReference type="ARBA" id="ARBA00001946"/>
    </source>
</evidence>
<dbReference type="GO" id="GO:0004674">
    <property type="term" value="F:protein serine/threonine kinase activity"/>
    <property type="evidence" value="ECO:0007669"/>
    <property type="project" value="UniProtKB-KW"/>
</dbReference>
<dbReference type="EnsemblMetazoa" id="AMEC018896-RA">
    <property type="protein sequence ID" value="AMEC018896-PA"/>
    <property type="gene ID" value="AMEC018896"/>
</dbReference>
<dbReference type="GO" id="GO:0046872">
    <property type="term" value="F:metal ion binding"/>
    <property type="evidence" value="ECO:0007669"/>
    <property type="project" value="UniProtKB-KW"/>
</dbReference>
<keyword evidence="16" id="KW-1185">Reference proteome</keyword>
<dbReference type="InterPro" id="IPR001245">
    <property type="entry name" value="Ser-Thr/Tyr_kinase_cat_dom"/>
</dbReference>
<keyword evidence="8" id="KW-0418">Kinase</keyword>
<evidence type="ECO:0000256" key="8">
    <source>
        <dbReference type="ARBA" id="ARBA00022777"/>
    </source>
</evidence>
<reference evidence="15" key="2">
    <citation type="submission" date="2020-05" db="UniProtKB">
        <authorList>
            <consortium name="EnsemblMetazoa"/>
        </authorList>
    </citation>
    <scope>IDENTIFICATION</scope>
    <source>
        <strain evidence="15">CM1001059</strain>
    </source>
</reference>
<comment type="catalytic activity">
    <reaction evidence="12">
        <text>L-threonyl-[protein] + ATP = O-phospho-L-threonyl-[protein] + ADP + H(+)</text>
        <dbReference type="Rhea" id="RHEA:46608"/>
        <dbReference type="Rhea" id="RHEA-COMP:11060"/>
        <dbReference type="Rhea" id="RHEA-COMP:11605"/>
        <dbReference type="ChEBI" id="CHEBI:15378"/>
        <dbReference type="ChEBI" id="CHEBI:30013"/>
        <dbReference type="ChEBI" id="CHEBI:30616"/>
        <dbReference type="ChEBI" id="CHEBI:61977"/>
        <dbReference type="ChEBI" id="CHEBI:456216"/>
        <dbReference type="EC" id="2.7.12.1"/>
    </reaction>
</comment>
<dbReference type="SUPFAM" id="SSF56112">
    <property type="entry name" value="Protein kinase-like (PK-like)"/>
    <property type="match status" value="1"/>
</dbReference>
<dbReference type="AlphaFoldDB" id="A0A182UEF2"/>
<evidence type="ECO:0000259" key="14">
    <source>
        <dbReference type="PROSITE" id="PS50011"/>
    </source>
</evidence>
<dbReference type="GO" id="GO:0004712">
    <property type="term" value="F:protein serine/threonine/tyrosine kinase activity"/>
    <property type="evidence" value="ECO:0007669"/>
    <property type="project" value="UniProtKB-EC"/>
</dbReference>
<dbReference type="GO" id="GO:0005634">
    <property type="term" value="C:nucleus"/>
    <property type="evidence" value="ECO:0007669"/>
    <property type="project" value="TreeGrafter"/>
</dbReference>
<dbReference type="Proteomes" id="UP000075902">
    <property type="component" value="Unassembled WGS sequence"/>
</dbReference>
<proteinExistence type="inferred from homology"/>
<dbReference type="Gene3D" id="1.10.510.10">
    <property type="entry name" value="Transferase(Phosphotransferase) domain 1"/>
    <property type="match status" value="1"/>
</dbReference>
<dbReference type="InterPro" id="IPR050940">
    <property type="entry name" value="Actin_reg-Ser/Thr_kinase"/>
</dbReference>
<keyword evidence="9" id="KW-0067">ATP-binding</keyword>
<keyword evidence="6" id="KW-0808">Transferase</keyword>
<comment type="cofactor">
    <cofactor evidence="1">
        <name>Mn(2+)</name>
        <dbReference type="ChEBI" id="CHEBI:29035"/>
    </cofactor>
</comment>
<feature type="domain" description="Protein kinase" evidence="14">
    <location>
        <begin position="1"/>
        <end position="230"/>
    </location>
</feature>
<evidence type="ECO:0000256" key="10">
    <source>
        <dbReference type="ARBA" id="ARBA00023211"/>
    </source>
</evidence>
<sequence length="230" mass="25688">MGQHRERKSEATLALRPEMYHADSWGKMVDGRSLTADGQVEGRISSQSSEFMGVCVQEGQLHALTEYIEDGSLEQLIANKAQYLPALWKIRIALGIARGMQYVHDVGIFHRDLTSKNVLVKRLPDGMFDAVVGDFGLAANIPRKCGKPRLDTVGSPYWMSPECLKGQWYDQTSDVFSFGIILCELIARIEADPDIMPRTDTFGLDYIAFADVCPNDTPPAFLRLAFYCCT</sequence>
<evidence type="ECO:0000256" key="5">
    <source>
        <dbReference type="ARBA" id="ARBA00022527"/>
    </source>
</evidence>
<evidence type="ECO:0000256" key="3">
    <source>
        <dbReference type="ARBA" id="ARBA00005843"/>
    </source>
</evidence>
<evidence type="ECO:0000256" key="1">
    <source>
        <dbReference type="ARBA" id="ARBA00001936"/>
    </source>
</evidence>
<dbReference type="STRING" id="34690.A0A182UEF2"/>
<dbReference type="PROSITE" id="PS50011">
    <property type="entry name" value="PROTEIN_KINASE_DOM"/>
    <property type="match status" value="1"/>
</dbReference>
<comment type="similarity">
    <text evidence="3">Belongs to the protein kinase superfamily. TKL Ser/Thr protein kinase family.</text>
</comment>
<dbReference type="InterPro" id="IPR011009">
    <property type="entry name" value="Kinase-like_dom_sf"/>
</dbReference>
<protein>
    <recommendedName>
        <fullName evidence="4">dual-specificity kinase</fullName>
        <ecNumber evidence="4">2.7.12.1</ecNumber>
    </recommendedName>
</protein>
<dbReference type="PRINTS" id="PR00109">
    <property type="entry name" value="TYRKINASE"/>
</dbReference>
<dbReference type="GO" id="GO:0030036">
    <property type="term" value="P:actin cytoskeleton organization"/>
    <property type="evidence" value="ECO:0007669"/>
    <property type="project" value="TreeGrafter"/>
</dbReference>
<name>A0A182UEF2_9DIPT</name>
<evidence type="ECO:0000256" key="6">
    <source>
        <dbReference type="ARBA" id="ARBA00022679"/>
    </source>
</evidence>
<dbReference type="PANTHER" id="PTHR46485">
    <property type="entry name" value="LIM DOMAIN KINASE 1"/>
    <property type="match status" value="1"/>
</dbReference>
<dbReference type="GO" id="GO:0005524">
    <property type="term" value="F:ATP binding"/>
    <property type="evidence" value="ECO:0007669"/>
    <property type="project" value="UniProtKB-KW"/>
</dbReference>
<reference evidence="16" key="1">
    <citation type="submission" date="2014-01" db="EMBL/GenBank/DDBJ databases">
        <title>The Genome Sequence of Anopheles melas CM1001059_A (V2).</title>
        <authorList>
            <consortium name="The Broad Institute Genomics Platform"/>
            <person name="Neafsey D.E."/>
            <person name="Besansky N."/>
            <person name="Howell P."/>
            <person name="Walton C."/>
            <person name="Young S.K."/>
            <person name="Zeng Q."/>
            <person name="Gargeya S."/>
            <person name="Fitzgerald M."/>
            <person name="Haas B."/>
            <person name="Abouelleil A."/>
            <person name="Allen A.W."/>
            <person name="Alvarado L."/>
            <person name="Arachchi H.M."/>
            <person name="Berlin A.M."/>
            <person name="Chapman S.B."/>
            <person name="Gainer-Dewar J."/>
            <person name="Goldberg J."/>
            <person name="Griggs A."/>
            <person name="Gujja S."/>
            <person name="Hansen M."/>
            <person name="Howarth C."/>
            <person name="Imamovic A."/>
            <person name="Ireland A."/>
            <person name="Larimer J."/>
            <person name="McCowan C."/>
            <person name="Murphy C."/>
            <person name="Pearson M."/>
            <person name="Poon T.W."/>
            <person name="Priest M."/>
            <person name="Roberts A."/>
            <person name="Saif S."/>
            <person name="Shea T."/>
            <person name="Sisk P."/>
            <person name="Sykes S."/>
            <person name="Wortman J."/>
            <person name="Nusbaum C."/>
            <person name="Birren B."/>
        </authorList>
    </citation>
    <scope>NUCLEOTIDE SEQUENCE [LARGE SCALE GENOMIC DNA]</scope>
    <source>
        <strain evidence="16">CM1001059</strain>
    </source>
</reference>
<dbReference type="VEuPathDB" id="VectorBase:AMEC018896"/>
<dbReference type="InterPro" id="IPR000719">
    <property type="entry name" value="Prot_kinase_dom"/>
</dbReference>
<dbReference type="Pfam" id="PF07714">
    <property type="entry name" value="PK_Tyr_Ser-Thr"/>
    <property type="match status" value="1"/>
</dbReference>
<evidence type="ECO:0000256" key="4">
    <source>
        <dbReference type="ARBA" id="ARBA00013203"/>
    </source>
</evidence>
<evidence type="ECO:0000256" key="11">
    <source>
        <dbReference type="ARBA" id="ARBA00049003"/>
    </source>
</evidence>
<comment type="cofactor">
    <cofactor evidence="2">
        <name>Mg(2+)</name>
        <dbReference type="ChEBI" id="CHEBI:18420"/>
    </cofactor>
</comment>
<dbReference type="PANTHER" id="PTHR46485:SF5">
    <property type="entry name" value="CENTER DIVIDER, ISOFORM A"/>
    <property type="match status" value="1"/>
</dbReference>
<dbReference type="FunFam" id="1.10.510.10:FF:000202">
    <property type="entry name" value="Dual specificity testis-specific protein kinase 2"/>
    <property type="match status" value="1"/>
</dbReference>
<keyword evidence="5" id="KW-0723">Serine/threonine-protein kinase</keyword>
<accession>A0A182UEF2</accession>
<evidence type="ECO:0000256" key="12">
    <source>
        <dbReference type="ARBA" id="ARBA00049308"/>
    </source>
</evidence>
<evidence type="ECO:0000256" key="7">
    <source>
        <dbReference type="ARBA" id="ARBA00022741"/>
    </source>
</evidence>
<dbReference type="PROSITE" id="PS00109">
    <property type="entry name" value="PROTEIN_KINASE_TYR"/>
    <property type="match status" value="1"/>
</dbReference>
<comment type="catalytic activity">
    <reaction evidence="11">
        <text>L-seryl-[protein] + ATP = O-phospho-L-seryl-[protein] + ADP + H(+)</text>
        <dbReference type="Rhea" id="RHEA:17989"/>
        <dbReference type="Rhea" id="RHEA-COMP:9863"/>
        <dbReference type="Rhea" id="RHEA-COMP:11604"/>
        <dbReference type="ChEBI" id="CHEBI:15378"/>
        <dbReference type="ChEBI" id="CHEBI:29999"/>
        <dbReference type="ChEBI" id="CHEBI:30616"/>
        <dbReference type="ChEBI" id="CHEBI:83421"/>
        <dbReference type="ChEBI" id="CHEBI:456216"/>
        <dbReference type="EC" id="2.7.12.1"/>
    </reaction>
</comment>
<keyword evidence="10" id="KW-0464">Manganese</keyword>
<evidence type="ECO:0000256" key="13">
    <source>
        <dbReference type="ARBA" id="ARBA00051680"/>
    </source>
</evidence>
<evidence type="ECO:0000313" key="15">
    <source>
        <dbReference type="EnsemblMetazoa" id="AMEC018896-PA"/>
    </source>
</evidence>
<evidence type="ECO:0000256" key="9">
    <source>
        <dbReference type="ARBA" id="ARBA00022840"/>
    </source>
</evidence>
<evidence type="ECO:0000313" key="16">
    <source>
        <dbReference type="Proteomes" id="UP000075902"/>
    </source>
</evidence>
<dbReference type="InterPro" id="IPR008266">
    <property type="entry name" value="Tyr_kinase_AS"/>
</dbReference>
<keyword evidence="7" id="KW-0547">Nucleotide-binding</keyword>
<dbReference type="GO" id="GO:0005737">
    <property type="term" value="C:cytoplasm"/>
    <property type="evidence" value="ECO:0007669"/>
    <property type="project" value="TreeGrafter"/>
</dbReference>
<comment type="catalytic activity">
    <reaction evidence="13">
        <text>L-tyrosyl-[protein] + ATP = O-phospho-L-tyrosyl-[protein] + ADP + H(+)</text>
        <dbReference type="Rhea" id="RHEA:10596"/>
        <dbReference type="Rhea" id="RHEA-COMP:10136"/>
        <dbReference type="Rhea" id="RHEA-COMP:20101"/>
        <dbReference type="ChEBI" id="CHEBI:15378"/>
        <dbReference type="ChEBI" id="CHEBI:30616"/>
        <dbReference type="ChEBI" id="CHEBI:46858"/>
        <dbReference type="ChEBI" id="CHEBI:61978"/>
        <dbReference type="ChEBI" id="CHEBI:456216"/>
        <dbReference type="EC" id="2.7.12.1"/>
    </reaction>
</comment>